<dbReference type="RefSeq" id="XP_001322463.1">
    <property type="nucleotide sequence ID" value="XM_001322428.1"/>
</dbReference>
<evidence type="ECO:0000313" key="2">
    <source>
        <dbReference type="Proteomes" id="UP000001542"/>
    </source>
</evidence>
<protein>
    <submittedName>
        <fullName evidence="1">Uncharacterized protein</fullName>
    </submittedName>
</protein>
<proteinExistence type="predicted"/>
<dbReference type="InParanoid" id="A2EAN7"/>
<keyword evidence="2" id="KW-1185">Reference proteome</keyword>
<dbReference type="AlphaFoldDB" id="A2EAN7"/>
<accession>A2EAN7</accession>
<reference evidence="1" key="2">
    <citation type="journal article" date="2007" name="Science">
        <title>Draft genome sequence of the sexually transmitted pathogen Trichomonas vaginalis.</title>
        <authorList>
            <person name="Carlton J.M."/>
            <person name="Hirt R.P."/>
            <person name="Silva J.C."/>
            <person name="Delcher A.L."/>
            <person name="Schatz M."/>
            <person name="Zhao Q."/>
            <person name="Wortman J.R."/>
            <person name="Bidwell S.L."/>
            <person name="Alsmark U.C.M."/>
            <person name="Besteiro S."/>
            <person name="Sicheritz-Ponten T."/>
            <person name="Noel C.J."/>
            <person name="Dacks J.B."/>
            <person name="Foster P.G."/>
            <person name="Simillion C."/>
            <person name="Van de Peer Y."/>
            <person name="Miranda-Saavedra D."/>
            <person name="Barton G.J."/>
            <person name="Westrop G.D."/>
            <person name="Mueller S."/>
            <person name="Dessi D."/>
            <person name="Fiori P.L."/>
            <person name="Ren Q."/>
            <person name="Paulsen I."/>
            <person name="Zhang H."/>
            <person name="Bastida-Corcuera F.D."/>
            <person name="Simoes-Barbosa A."/>
            <person name="Brown M.T."/>
            <person name="Hayes R.D."/>
            <person name="Mukherjee M."/>
            <person name="Okumura C.Y."/>
            <person name="Schneider R."/>
            <person name="Smith A.J."/>
            <person name="Vanacova S."/>
            <person name="Villalvazo M."/>
            <person name="Haas B.J."/>
            <person name="Pertea M."/>
            <person name="Feldblyum T.V."/>
            <person name="Utterback T.R."/>
            <person name="Shu C.L."/>
            <person name="Osoegawa K."/>
            <person name="de Jong P.J."/>
            <person name="Hrdy I."/>
            <person name="Horvathova L."/>
            <person name="Zubacova Z."/>
            <person name="Dolezal P."/>
            <person name="Malik S.B."/>
            <person name="Logsdon J.M. Jr."/>
            <person name="Henze K."/>
            <person name="Gupta A."/>
            <person name="Wang C.C."/>
            <person name="Dunne R.L."/>
            <person name="Upcroft J.A."/>
            <person name="Upcroft P."/>
            <person name="White O."/>
            <person name="Salzberg S.L."/>
            <person name="Tang P."/>
            <person name="Chiu C.-H."/>
            <person name="Lee Y.-S."/>
            <person name="Embley T.M."/>
            <person name="Coombs G.H."/>
            <person name="Mottram J.C."/>
            <person name="Tachezy J."/>
            <person name="Fraser-Liggett C.M."/>
            <person name="Johnson P.J."/>
        </authorList>
    </citation>
    <scope>NUCLEOTIDE SEQUENCE [LARGE SCALE GENOMIC DNA]</scope>
    <source>
        <strain evidence="1">G3</strain>
    </source>
</reference>
<reference evidence="1" key="1">
    <citation type="submission" date="2006-10" db="EMBL/GenBank/DDBJ databases">
        <authorList>
            <person name="Amadeo P."/>
            <person name="Zhao Q."/>
            <person name="Wortman J."/>
            <person name="Fraser-Liggett C."/>
            <person name="Carlton J."/>
        </authorList>
    </citation>
    <scope>NUCLEOTIDE SEQUENCE</scope>
    <source>
        <strain evidence="1">G3</strain>
    </source>
</reference>
<dbReference type="VEuPathDB" id="TrichDB:TVAGG3_0958340"/>
<dbReference type="Proteomes" id="UP000001542">
    <property type="component" value="Unassembled WGS sequence"/>
</dbReference>
<organism evidence="1 2">
    <name type="scientific">Trichomonas vaginalis (strain ATCC PRA-98 / G3)</name>
    <dbReference type="NCBI Taxonomy" id="412133"/>
    <lineage>
        <taxon>Eukaryota</taxon>
        <taxon>Metamonada</taxon>
        <taxon>Parabasalia</taxon>
        <taxon>Trichomonadida</taxon>
        <taxon>Trichomonadidae</taxon>
        <taxon>Trichomonas</taxon>
    </lineage>
</organism>
<name>A2EAN7_TRIV3</name>
<dbReference type="VEuPathDB" id="TrichDB:TVAG_046620"/>
<evidence type="ECO:0000313" key="1">
    <source>
        <dbReference type="EMBL" id="EAY10240.1"/>
    </source>
</evidence>
<gene>
    <name evidence="1" type="ORF">TVAG_046620</name>
</gene>
<sequence>MSDVANIKEMLMNISSDSEEYIRELNSIICEPDSFLQQLNNVEDISNKNIAEFVITIQFHIYINTRNTNIEFIDWVLSNQKEELNQDILAYISIIKCNFSDLIQQKNFSLLNRTLEILIANFNRNKDLIIDIINQFYTQIFNNFQNFINENVKNDDLLLIHTQLIKLPFLPQIDDYFNLLASNFNKISDSCSKINKIKFITSLFDCIVKNRLDNIDQNILSNIIKDYISPEEKYDEQVSQVRLVNAAYKVPFAVTIKDVVPYLNSTFISVSQESLISINRYIHHNDKLDQEIFNAVFYRAVEYIDSNLICYDTNEFRFYIQTLKNFLNKQIINLNLYEYEGSQKIVYFSLSAELIRSNENPVLRDIYIIEDDNADVSSMSVNKILLDWCTRYGYDITSDDFRYQHSYFKMINAELKYKQHYFTPKKLKKDFENLLLHYSICNGNEEYTNDEKNIIEFFESKLGNLIYCMASNFISSSIKINISKRLYTDLLEAKANRPDVVKALALLLFANHVDGGNQENSSQEYSEKAEDALETIEKNFPQMLPHFIMKLDPKLIQSTSSKLFEKINNKICGSIWDSEGEIINSDEIWNYIQCLPFSWDNFEKFKELYRNTEIPDCLGPYVTVVVSFVQLYKPFKEPWYEEFILIYMRKRLSFIQSIKYTVKSKQEVKQILEVLSEIYRLMASTNSSHFNIQDDEKNINYYECIKEFLAVLLIKYNDCCEILNYCIKILIEMDDFQLFKYTLSFLFASDFDIFLPKYTNLIKEAVIPYHNLLDDEKLVSYLNLFFDSISYPDFVEIHEDEQTLVRYLYFISKKGEYKPLFKDIGTYTDFCEALTMHRLINPYDLFDLQLDS</sequence>
<dbReference type="EMBL" id="DS113341">
    <property type="protein sequence ID" value="EAY10240.1"/>
    <property type="molecule type" value="Genomic_DNA"/>
</dbReference>
<dbReference type="KEGG" id="tva:4768172"/>